<keyword evidence="1" id="KW-0812">Transmembrane</keyword>
<organism evidence="2 3">
    <name type="scientific">Phialemonium thermophilum</name>
    <dbReference type="NCBI Taxonomy" id="223376"/>
    <lineage>
        <taxon>Eukaryota</taxon>
        <taxon>Fungi</taxon>
        <taxon>Dikarya</taxon>
        <taxon>Ascomycota</taxon>
        <taxon>Pezizomycotina</taxon>
        <taxon>Sordariomycetes</taxon>
        <taxon>Sordariomycetidae</taxon>
        <taxon>Cephalothecales</taxon>
        <taxon>Cephalothecaceae</taxon>
        <taxon>Phialemonium</taxon>
    </lineage>
</organism>
<evidence type="ECO:0000313" key="2">
    <source>
        <dbReference type="EMBL" id="KAL1844862.1"/>
    </source>
</evidence>
<dbReference type="EMBL" id="JAZHXJ010001410">
    <property type="protein sequence ID" value="KAL1844862.1"/>
    <property type="molecule type" value="Genomic_DNA"/>
</dbReference>
<sequence length="185" mass="19699">MGGSDSRYLSSMSSCRNCSTHSSRVRVPTCRAISPQSSSNCSSPSSSRSVSASLHGASRSVTVVYVGFSMRTNCADFQLPGMRPSSMQLGHTSYLPLLPLLPLLLLLLLLLVLLPLLMLASLCTPWWYTRVQSTPQLWQNTLWTGGLPAVPSADATPLVAPAAPVASPLVLPSVLLTRTFLALAS</sequence>
<evidence type="ECO:0000313" key="3">
    <source>
        <dbReference type="Proteomes" id="UP001586593"/>
    </source>
</evidence>
<protein>
    <submittedName>
        <fullName evidence="2">Uncharacterized protein</fullName>
    </submittedName>
</protein>
<gene>
    <name evidence="2" type="ORF">VTK73DRAFT_1653</name>
</gene>
<dbReference type="Proteomes" id="UP001586593">
    <property type="component" value="Unassembled WGS sequence"/>
</dbReference>
<keyword evidence="1" id="KW-0472">Membrane</keyword>
<reference evidence="2 3" key="1">
    <citation type="journal article" date="2024" name="Commun. Biol.">
        <title>Comparative genomic analysis of thermophilic fungi reveals convergent evolutionary adaptations and gene losses.</title>
        <authorList>
            <person name="Steindorff A.S."/>
            <person name="Aguilar-Pontes M.V."/>
            <person name="Robinson A.J."/>
            <person name="Andreopoulos B."/>
            <person name="LaButti K."/>
            <person name="Kuo A."/>
            <person name="Mondo S."/>
            <person name="Riley R."/>
            <person name="Otillar R."/>
            <person name="Haridas S."/>
            <person name="Lipzen A."/>
            <person name="Grimwood J."/>
            <person name="Schmutz J."/>
            <person name="Clum A."/>
            <person name="Reid I.D."/>
            <person name="Moisan M.C."/>
            <person name="Butler G."/>
            <person name="Nguyen T.T.M."/>
            <person name="Dewar K."/>
            <person name="Conant G."/>
            <person name="Drula E."/>
            <person name="Henrissat B."/>
            <person name="Hansel C."/>
            <person name="Singer S."/>
            <person name="Hutchinson M.I."/>
            <person name="de Vries R.P."/>
            <person name="Natvig D.O."/>
            <person name="Powell A.J."/>
            <person name="Tsang A."/>
            <person name="Grigoriev I.V."/>
        </authorList>
    </citation>
    <scope>NUCLEOTIDE SEQUENCE [LARGE SCALE GENOMIC DNA]</scope>
    <source>
        <strain evidence="2 3">ATCC 24622</strain>
    </source>
</reference>
<keyword evidence="3" id="KW-1185">Reference proteome</keyword>
<name>A0ABR3VT49_9PEZI</name>
<proteinExistence type="predicted"/>
<evidence type="ECO:0000256" key="1">
    <source>
        <dbReference type="SAM" id="Phobius"/>
    </source>
</evidence>
<accession>A0ABR3VT49</accession>
<keyword evidence="1" id="KW-1133">Transmembrane helix</keyword>
<comment type="caution">
    <text evidence="2">The sequence shown here is derived from an EMBL/GenBank/DDBJ whole genome shotgun (WGS) entry which is preliminary data.</text>
</comment>
<feature type="transmembrane region" description="Helical" evidence="1">
    <location>
        <begin position="103"/>
        <end position="128"/>
    </location>
</feature>